<dbReference type="PROSITE" id="PS50043">
    <property type="entry name" value="HTH_LUXR_2"/>
    <property type="match status" value="1"/>
</dbReference>
<dbReference type="InterPro" id="IPR016032">
    <property type="entry name" value="Sig_transdc_resp-reg_C-effctor"/>
</dbReference>
<evidence type="ECO:0000313" key="5">
    <source>
        <dbReference type="EMBL" id="HIW86899.1"/>
    </source>
</evidence>
<dbReference type="SMART" id="SM00421">
    <property type="entry name" value="HTH_LUXR"/>
    <property type="match status" value="1"/>
</dbReference>
<keyword evidence="3" id="KW-0804">Transcription</keyword>
<organism evidence="5 6">
    <name type="scientific">Candidatus Onthomorpha intestinigallinarum</name>
    <dbReference type="NCBI Taxonomy" id="2840880"/>
    <lineage>
        <taxon>Bacteria</taxon>
        <taxon>Pseudomonadati</taxon>
        <taxon>Bacteroidota</taxon>
        <taxon>Bacteroidia</taxon>
        <taxon>Bacteroidales</taxon>
        <taxon>Candidatus Onthomorpha</taxon>
    </lineage>
</organism>
<dbReference type="Gene3D" id="1.10.10.10">
    <property type="entry name" value="Winged helix-like DNA-binding domain superfamily/Winged helix DNA-binding domain"/>
    <property type="match status" value="1"/>
</dbReference>
<keyword evidence="1" id="KW-0805">Transcription regulation</keyword>
<dbReference type="Pfam" id="PF00196">
    <property type="entry name" value="GerE"/>
    <property type="match status" value="1"/>
</dbReference>
<dbReference type="PROSITE" id="PS00622">
    <property type="entry name" value="HTH_LUXR_1"/>
    <property type="match status" value="1"/>
</dbReference>
<feature type="domain" description="HTH luxR-type" evidence="4">
    <location>
        <begin position="237"/>
        <end position="302"/>
    </location>
</feature>
<dbReference type="InterPro" id="IPR012312">
    <property type="entry name" value="Hemerythrin-like"/>
</dbReference>
<dbReference type="PRINTS" id="PR00038">
    <property type="entry name" value="HTHLUXR"/>
</dbReference>
<reference evidence="5" key="2">
    <citation type="submission" date="2021-04" db="EMBL/GenBank/DDBJ databases">
        <authorList>
            <person name="Gilroy R."/>
        </authorList>
    </citation>
    <scope>NUCLEOTIDE SEQUENCE</scope>
    <source>
        <strain evidence="5">Gambia16-930</strain>
    </source>
</reference>
<name>A0A9D1RFG1_9BACT</name>
<protein>
    <submittedName>
        <fullName evidence="5">Response regulator transcription factor</fullName>
    </submittedName>
</protein>
<evidence type="ECO:0000256" key="3">
    <source>
        <dbReference type="ARBA" id="ARBA00023163"/>
    </source>
</evidence>
<dbReference type="InterPro" id="IPR000792">
    <property type="entry name" value="Tscrpt_reg_LuxR_C"/>
</dbReference>
<proteinExistence type="predicted"/>
<dbReference type="AlphaFoldDB" id="A0A9D1RFG1"/>
<dbReference type="EMBL" id="DXGG01000046">
    <property type="protein sequence ID" value="HIW86899.1"/>
    <property type="molecule type" value="Genomic_DNA"/>
</dbReference>
<dbReference type="InterPro" id="IPR036388">
    <property type="entry name" value="WH-like_DNA-bd_sf"/>
</dbReference>
<gene>
    <name evidence="5" type="ORF">IAC47_01290</name>
</gene>
<evidence type="ECO:0000313" key="6">
    <source>
        <dbReference type="Proteomes" id="UP000824267"/>
    </source>
</evidence>
<evidence type="ECO:0000259" key="4">
    <source>
        <dbReference type="PROSITE" id="PS50043"/>
    </source>
</evidence>
<comment type="caution">
    <text evidence="5">The sequence shown here is derived from an EMBL/GenBank/DDBJ whole genome shotgun (WGS) entry which is preliminary data.</text>
</comment>
<evidence type="ECO:0000256" key="2">
    <source>
        <dbReference type="ARBA" id="ARBA00023125"/>
    </source>
</evidence>
<accession>A0A9D1RFG1</accession>
<reference evidence="5" key="1">
    <citation type="journal article" date="2021" name="PeerJ">
        <title>Extensive microbial diversity within the chicken gut microbiome revealed by metagenomics and culture.</title>
        <authorList>
            <person name="Gilroy R."/>
            <person name="Ravi A."/>
            <person name="Getino M."/>
            <person name="Pursley I."/>
            <person name="Horton D.L."/>
            <person name="Alikhan N.F."/>
            <person name="Baker D."/>
            <person name="Gharbi K."/>
            <person name="Hall N."/>
            <person name="Watson M."/>
            <person name="Adriaenssens E.M."/>
            <person name="Foster-Nyarko E."/>
            <person name="Jarju S."/>
            <person name="Secka A."/>
            <person name="Antonio M."/>
            <person name="Oren A."/>
            <person name="Chaudhuri R.R."/>
            <person name="La Ragione R."/>
            <person name="Hildebrand F."/>
            <person name="Pallen M.J."/>
        </authorList>
    </citation>
    <scope>NUCLEOTIDE SEQUENCE</scope>
    <source>
        <strain evidence="5">Gambia16-930</strain>
    </source>
</reference>
<sequence>MDKCTKDDRLYDAICDDYRLLNVISRFGMHLGFGEKTIEEVCCDRGIDCDTFLAVVNLTKSGSAPQWQQPRLSLRALGDYLQSSHTYFLNFLLPSIRRKLVEALGSLTNNDMAFLIIKFYDEFCLEVRTHMERENKEVFPYVDALMQGKKIRPVTIEISLMHRSPIEKKLSELKNIMIKYYDGNANDNLLNSILYDIFLFEEDLVCHCMVETQLFLGEIKRLEREHKDNDFVEVRKKEENTDLLSEREKDVIRCVVKGMTNKEVADKLFISINTVTTHRRNIARKLDIHSTSALTIYAIANKLLDMEEIKGE</sequence>
<dbReference type="SUPFAM" id="SSF46894">
    <property type="entry name" value="C-terminal effector domain of the bipartite response regulators"/>
    <property type="match status" value="1"/>
</dbReference>
<evidence type="ECO:0000256" key="1">
    <source>
        <dbReference type="ARBA" id="ARBA00023015"/>
    </source>
</evidence>
<dbReference type="PANTHER" id="PTHR44688">
    <property type="entry name" value="DNA-BINDING TRANSCRIPTIONAL ACTIVATOR DEVR_DOSR"/>
    <property type="match status" value="1"/>
</dbReference>
<dbReference type="GO" id="GO:0003677">
    <property type="term" value="F:DNA binding"/>
    <property type="evidence" value="ECO:0007669"/>
    <property type="project" value="UniProtKB-KW"/>
</dbReference>
<keyword evidence="2" id="KW-0238">DNA-binding</keyword>
<dbReference type="GO" id="GO:0006355">
    <property type="term" value="P:regulation of DNA-templated transcription"/>
    <property type="evidence" value="ECO:0007669"/>
    <property type="project" value="InterPro"/>
</dbReference>
<dbReference type="CDD" id="cd06170">
    <property type="entry name" value="LuxR_C_like"/>
    <property type="match status" value="1"/>
</dbReference>
<dbReference type="Proteomes" id="UP000824267">
    <property type="component" value="Unassembled WGS sequence"/>
</dbReference>
<dbReference type="PANTHER" id="PTHR44688:SF16">
    <property type="entry name" value="DNA-BINDING TRANSCRIPTIONAL ACTIVATOR DEVR_DOSR"/>
    <property type="match status" value="1"/>
</dbReference>
<dbReference type="Pfam" id="PF01814">
    <property type="entry name" value="Hemerythrin"/>
    <property type="match status" value="1"/>
</dbReference>